<name>A0A645JJ44_9ZZZZ</name>
<dbReference type="InterPro" id="IPR009061">
    <property type="entry name" value="DNA-bd_dom_put_sf"/>
</dbReference>
<evidence type="ECO:0008006" key="2">
    <source>
        <dbReference type="Google" id="ProtNLM"/>
    </source>
</evidence>
<proteinExistence type="predicted"/>
<gene>
    <name evidence="1" type="ORF">SDC9_208092</name>
</gene>
<sequence>MLLCQEGDETIEVRRQIMLDHKREVEQKILQMKLYLDKINKKLHYYDHFVVGQDIDCCNPKYKTRAK</sequence>
<dbReference type="AlphaFoldDB" id="A0A645JJ44"/>
<comment type="caution">
    <text evidence="1">The sequence shown here is derived from an EMBL/GenBank/DDBJ whole genome shotgun (WGS) entry which is preliminary data.</text>
</comment>
<protein>
    <recommendedName>
        <fullName evidence="2">MerR family transcriptional regulator</fullName>
    </recommendedName>
</protein>
<organism evidence="1">
    <name type="scientific">bioreactor metagenome</name>
    <dbReference type="NCBI Taxonomy" id="1076179"/>
    <lineage>
        <taxon>unclassified sequences</taxon>
        <taxon>metagenomes</taxon>
        <taxon>ecological metagenomes</taxon>
    </lineage>
</organism>
<dbReference type="SUPFAM" id="SSF46955">
    <property type="entry name" value="Putative DNA-binding domain"/>
    <property type="match status" value="1"/>
</dbReference>
<reference evidence="1" key="1">
    <citation type="submission" date="2019-08" db="EMBL/GenBank/DDBJ databases">
        <authorList>
            <person name="Kucharzyk K."/>
            <person name="Murdoch R.W."/>
            <person name="Higgins S."/>
            <person name="Loffler F."/>
        </authorList>
    </citation>
    <scope>NUCLEOTIDE SEQUENCE</scope>
</reference>
<accession>A0A645JJ44</accession>
<dbReference type="EMBL" id="VSSQ01135520">
    <property type="protein sequence ID" value="MPN60364.1"/>
    <property type="molecule type" value="Genomic_DNA"/>
</dbReference>
<evidence type="ECO:0000313" key="1">
    <source>
        <dbReference type="EMBL" id="MPN60364.1"/>
    </source>
</evidence>